<feature type="transmembrane region" description="Helical" evidence="1">
    <location>
        <begin position="339"/>
        <end position="361"/>
    </location>
</feature>
<accession>A0ABQ6H821</accession>
<keyword evidence="4" id="KW-1185">Reference proteome</keyword>
<dbReference type="RefSeq" id="WP_284295829.1">
    <property type="nucleotide sequence ID" value="NZ_BSSV01000001.1"/>
</dbReference>
<proteinExistence type="predicted"/>
<reference evidence="3 4" key="1">
    <citation type="submission" date="2023-03" db="EMBL/GenBank/DDBJ databases">
        <title>Thalassotalea loyana LMG 22536T draft genome sequence.</title>
        <authorList>
            <person name="Sawabe T."/>
        </authorList>
    </citation>
    <scope>NUCLEOTIDE SEQUENCE [LARGE SCALE GENOMIC DNA]</scope>
    <source>
        <strain evidence="3 4">LMG 22536</strain>
    </source>
</reference>
<dbReference type="PANTHER" id="PTHR30590">
    <property type="entry name" value="INNER MEMBRANE PROTEIN"/>
    <property type="match status" value="1"/>
</dbReference>
<dbReference type="Proteomes" id="UP001157134">
    <property type="component" value="Unassembled WGS sequence"/>
</dbReference>
<keyword evidence="1" id="KW-0472">Membrane</keyword>
<evidence type="ECO:0000259" key="2">
    <source>
        <dbReference type="Pfam" id="PF04235"/>
    </source>
</evidence>
<feature type="transmembrane region" description="Helical" evidence="1">
    <location>
        <begin position="237"/>
        <end position="256"/>
    </location>
</feature>
<feature type="transmembrane region" description="Helical" evidence="1">
    <location>
        <begin position="142"/>
        <end position="163"/>
    </location>
</feature>
<keyword evidence="1" id="KW-0812">Transmembrane</keyword>
<gene>
    <name evidence="3" type="ORF">tloyanaT_05370</name>
</gene>
<evidence type="ECO:0000313" key="3">
    <source>
        <dbReference type="EMBL" id="GLX84285.1"/>
    </source>
</evidence>
<dbReference type="InterPro" id="IPR052529">
    <property type="entry name" value="Bact_Transport_Assoc"/>
</dbReference>
<evidence type="ECO:0000313" key="4">
    <source>
        <dbReference type="Proteomes" id="UP001157134"/>
    </source>
</evidence>
<feature type="transmembrane region" description="Helical" evidence="1">
    <location>
        <begin position="97"/>
        <end position="122"/>
    </location>
</feature>
<protein>
    <submittedName>
        <fullName evidence="3">DUF418 domain-containing protein</fullName>
    </submittedName>
</protein>
<feature type="transmembrane region" description="Helical" evidence="1">
    <location>
        <begin position="307"/>
        <end position="327"/>
    </location>
</feature>
<dbReference type="InterPro" id="IPR007349">
    <property type="entry name" value="DUF418"/>
</dbReference>
<feature type="transmembrane region" description="Helical" evidence="1">
    <location>
        <begin position="12"/>
        <end position="30"/>
    </location>
</feature>
<feature type="domain" description="DUF418" evidence="2">
    <location>
        <begin position="222"/>
        <end position="376"/>
    </location>
</feature>
<name>A0ABQ6H821_9GAMM</name>
<organism evidence="3 4">
    <name type="scientific">Thalassotalea loyana</name>
    <dbReference type="NCBI Taxonomy" id="280483"/>
    <lineage>
        <taxon>Bacteria</taxon>
        <taxon>Pseudomonadati</taxon>
        <taxon>Pseudomonadota</taxon>
        <taxon>Gammaproteobacteria</taxon>
        <taxon>Alteromonadales</taxon>
        <taxon>Colwelliaceae</taxon>
        <taxon>Thalassotalea</taxon>
    </lineage>
</organism>
<dbReference type="PANTHER" id="PTHR30590:SF2">
    <property type="entry name" value="INNER MEMBRANE PROTEIN"/>
    <property type="match status" value="1"/>
</dbReference>
<feature type="transmembrane region" description="Helical" evidence="1">
    <location>
        <begin position="50"/>
        <end position="77"/>
    </location>
</feature>
<keyword evidence="1" id="KW-1133">Transmembrane helix</keyword>
<feature type="transmembrane region" description="Helical" evidence="1">
    <location>
        <begin position="268"/>
        <end position="286"/>
    </location>
</feature>
<dbReference type="EMBL" id="BSSV01000001">
    <property type="protein sequence ID" value="GLX84285.1"/>
    <property type="molecule type" value="Genomic_DNA"/>
</dbReference>
<evidence type="ECO:0000256" key="1">
    <source>
        <dbReference type="SAM" id="Phobius"/>
    </source>
</evidence>
<sequence length="394" mass="44648">MSTNDGNRILHLDLLRGIAVLGLLLMNLPGMGMPEIGYVRYTPDLIGDQIYAGFQALFFDGRFRSLFCLLFGIGLYLQYLSYQRKNLNSDLILKSRLNWLLVFGLIHCIFIWPGDILILYALSGMYLKSKLDWPAEKLIKRGIIFFIIGMLIMCIEIGITADFSNEVLTRQSQEYIEAIALIKGSYWEIVIMNAFLAFAYIVTFPILSLFYFAGIMLLAVGLYKSGKLTTGFNQRELWLLVVITVIFSAIDAYIAIFEPETHSMLVRLFGSISGLTMALLIWHVVITMKVADSSSLLSISLQNTGRIAFTLYILQSIVMAGLFRYLCPELNESYTLTDYALVSVGFIMLQMTMAYGYFIYFKQGPLEKLWRTLVNRKITAQTSAKQMAETNAQA</sequence>
<comment type="caution">
    <text evidence="3">The sequence shown here is derived from an EMBL/GenBank/DDBJ whole genome shotgun (WGS) entry which is preliminary data.</text>
</comment>
<dbReference type="Pfam" id="PF04235">
    <property type="entry name" value="DUF418"/>
    <property type="match status" value="1"/>
</dbReference>